<dbReference type="EMBL" id="FQYT01000016">
    <property type="protein sequence ID" value="SHJ26564.1"/>
    <property type="molecule type" value="Genomic_DNA"/>
</dbReference>
<dbReference type="OrthoDB" id="7060296at2"/>
<keyword evidence="2" id="KW-1185">Reference proteome</keyword>
<reference evidence="1 2" key="1">
    <citation type="submission" date="2016-11" db="EMBL/GenBank/DDBJ databases">
        <authorList>
            <person name="Jaros S."/>
            <person name="Januszkiewicz K."/>
            <person name="Wedrychowicz H."/>
        </authorList>
    </citation>
    <scope>NUCLEOTIDE SEQUENCE [LARGE SCALE GENOMIC DNA]</scope>
    <source>
        <strain evidence="1 2">DSM 15970</strain>
    </source>
</reference>
<dbReference type="GO" id="GO:0003676">
    <property type="term" value="F:nucleic acid binding"/>
    <property type="evidence" value="ECO:0007669"/>
    <property type="project" value="InterPro"/>
</dbReference>
<dbReference type="Proteomes" id="UP000184342">
    <property type="component" value="Unassembled WGS sequence"/>
</dbReference>
<dbReference type="STRING" id="1122934.SAMN02745691_01628"/>
<dbReference type="Gene3D" id="3.40.1350.10">
    <property type="match status" value="1"/>
</dbReference>
<accession>A0A1M6HWV7</accession>
<evidence type="ECO:0000313" key="2">
    <source>
        <dbReference type="Proteomes" id="UP000184342"/>
    </source>
</evidence>
<protein>
    <recommendedName>
        <fullName evidence="3">PD(D/E)XK endonuclease domain-containing protein</fullName>
    </recommendedName>
</protein>
<organism evidence="1 2">
    <name type="scientific">Parasporobacterium paucivorans DSM 15970</name>
    <dbReference type="NCBI Taxonomy" id="1122934"/>
    <lineage>
        <taxon>Bacteria</taxon>
        <taxon>Bacillati</taxon>
        <taxon>Bacillota</taxon>
        <taxon>Clostridia</taxon>
        <taxon>Lachnospirales</taxon>
        <taxon>Lachnospiraceae</taxon>
        <taxon>Parasporobacterium</taxon>
    </lineage>
</organism>
<dbReference type="RefSeq" id="WP_094757373.1">
    <property type="nucleotide sequence ID" value="NZ_FQYT01000016.1"/>
</dbReference>
<evidence type="ECO:0008006" key="3">
    <source>
        <dbReference type="Google" id="ProtNLM"/>
    </source>
</evidence>
<sequence length="281" mass="33296">MKYNNDYLFFKMSEFNDEMDGISIDDDQRIIDFVDRLEKFIYEHGLICRRYDLYKDGWYAFERCNRRNPKKLTLYALFVYLFIYSREEHMCGGYEYGASYTRTYKNGTIPCIIKEIINRLEKAAINEDSESDKAGSWGIAGELFVAAELTRRGYIATLTSKNTKAIDILVAQKEGDSFVGVQVKACNKKNQKKWKMSKSSEENVKDNLYYVLVNLREGNEPYYYVVPSEYIAYRIKEDYTKWLHTPRKDGNNHPETSMRTFEFIDEDEENQFRDAWYLFGI</sequence>
<evidence type="ECO:0000313" key="1">
    <source>
        <dbReference type="EMBL" id="SHJ26564.1"/>
    </source>
</evidence>
<gene>
    <name evidence="1" type="ORF">SAMN02745691_01628</name>
</gene>
<proteinExistence type="predicted"/>
<dbReference type="InterPro" id="IPR011856">
    <property type="entry name" value="tRNA_endonuc-like_dom_sf"/>
</dbReference>
<name>A0A1M6HWV7_9FIRM</name>
<dbReference type="AlphaFoldDB" id="A0A1M6HWV7"/>